<dbReference type="AlphaFoldDB" id="K6V3K7"/>
<dbReference type="eggNOG" id="ENOG502SCNX">
    <property type="taxonomic scope" value="Eukaryota"/>
</dbReference>
<dbReference type="GeneID" id="14696497"/>
<reference evidence="2 3" key="1">
    <citation type="journal article" date="2012" name="Nat. Genet.">
        <title>Plasmodium cynomolgi genome sequences provide insight into Plasmodium vivax and the monkey malaria clade.</title>
        <authorList>
            <person name="Tachibana S."/>
            <person name="Sullivan S.A."/>
            <person name="Kawai S."/>
            <person name="Nakamura S."/>
            <person name="Kim H.R."/>
            <person name="Goto N."/>
            <person name="Arisue N."/>
            <person name="Palacpac N.M.Q."/>
            <person name="Honma H."/>
            <person name="Yagi M."/>
            <person name="Tougan T."/>
            <person name="Katakai Y."/>
            <person name="Kaneko O."/>
            <person name="Mita T."/>
            <person name="Kita K."/>
            <person name="Yasutomi Y."/>
            <person name="Sutton P.L."/>
            <person name="Shakhbatyan R."/>
            <person name="Horii T."/>
            <person name="Yasunaga T."/>
            <person name="Barnwell J.W."/>
            <person name="Escalante A.A."/>
            <person name="Carlton J.M."/>
            <person name="Tanabe K."/>
        </authorList>
    </citation>
    <scope>NUCLEOTIDE SEQUENCE [LARGE SCALE GENOMIC DNA]</scope>
    <source>
        <strain evidence="2 3">B</strain>
    </source>
</reference>
<name>K6V3K7_PLACD</name>
<proteinExistence type="predicted"/>
<dbReference type="GO" id="GO:0051301">
    <property type="term" value="P:cell division"/>
    <property type="evidence" value="ECO:0007669"/>
    <property type="project" value="UniProtKB-KW"/>
</dbReference>
<feature type="compositionally biased region" description="Low complexity" evidence="1">
    <location>
        <begin position="1"/>
        <end position="18"/>
    </location>
</feature>
<keyword evidence="3" id="KW-1185">Reference proteome</keyword>
<gene>
    <name evidence="2" type="ORF">PCYB_007040</name>
</gene>
<dbReference type="PhylomeDB" id="K6V3K7"/>
<evidence type="ECO:0000313" key="2">
    <source>
        <dbReference type="EMBL" id="GAB69955.1"/>
    </source>
</evidence>
<dbReference type="KEGG" id="pcy:PCYB_007040"/>
<dbReference type="EMBL" id="DF158262">
    <property type="protein sequence ID" value="GAB69955.1"/>
    <property type="molecule type" value="Genomic_DNA"/>
</dbReference>
<organism evidence="2 3">
    <name type="scientific">Plasmodium cynomolgi (strain B)</name>
    <dbReference type="NCBI Taxonomy" id="1120755"/>
    <lineage>
        <taxon>Eukaryota</taxon>
        <taxon>Sar</taxon>
        <taxon>Alveolata</taxon>
        <taxon>Apicomplexa</taxon>
        <taxon>Aconoidasida</taxon>
        <taxon>Haemosporida</taxon>
        <taxon>Plasmodiidae</taxon>
        <taxon>Plasmodium</taxon>
        <taxon>Plasmodium (Plasmodium)</taxon>
    </lineage>
</organism>
<keyword evidence="2" id="KW-0132">Cell division</keyword>
<feature type="non-terminal residue" evidence="2">
    <location>
        <position position="291"/>
    </location>
</feature>
<dbReference type="RefSeq" id="XP_004228173.1">
    <property type="nucleotide sequence ID" value="XM_004228125.1"/>
</dbReference>
<keyword evidence="2" id="KW-0131">Cell cycle</keyword>
<evidence type="ECO:0000313" key="3">
    <source>
        <dbReference type="Proteomes" id="UP000006319"/>
    </source>
</evidence>
<sequence length="291" mass="31639">MGDSSDGGSASDSQWSDSLIGDSLTGATLGDGYPSTWKSVRIKKGEAPETPLSSHMSPASQLLCNLKGQFSTSRKNTERGIFKRVWMDEDELGGGESTKEGEEEEGQYKYFYETRFSRDSVFRANIDEYSLRRTVLPVREGRGGKKNRIGDDAKNGTKLDGRKITREVNPRTGRTSQAGGEAKEERGNILLENAWMGMKLGEEGASFGGGPFGSSPFGSGPFGSSPFGNAPFGNAPFGGTPFGGGPFRSDPYLCYPLQLCSWDSKERRSIAKEPYKVLSAPNLVDDFYLNL</sequence>
<feature type="region of interest" description="Disordered" evidence="1">
    <location>
        <begin position="1"/>
        <end position="36"/>
    </location>
</feature>
<accession>K6V3K7</accession>
<protein>
    <submittedName>
        <fullName evidence="2">Cell division cycle protein 20 homolog</fullName>
    </submittedName>
</protein>
<dbReference type="VEuPathDB" id="PlasmoDB:PCYB_007040"/>
<dbReference type="Proteomes" id="UP000006319">
    <property type="component" value="Unassembled WGS sequence"/>
</dbReference>
<dbReference type="OrthoDB" id="10263272at2759"/>
<evidence type="ECO:0000256" key="1">
    <source>
        <dbReference type="SAM" id="MobiDB-lite"/>
    </source>
</evidence>